<proteinExistence type="inferred from homology"/>
<comment type="caution">
    <text evidence="3">The sequence shown here is derived from an EMBL/GenBank/DDBJ whole genome shotgun (WGS) entry which is preliminary data.</text>
</comment>
<name>A0A200R778_MACCD</name>
<protein>
    <recommendedName>
        <fullName evidence="1">HVA22-like protein</fullName>
    </recommendedName>
</protein>
<feature type="compositionally biased region" description="Polar residues" evidence="2">
    <location>
        <begin position="228"/>
        <end position="243"/>
    </location>
</feature>
<organism evidence="3 4">
    <name type="scientific">Macleaya cordata</name>
    <name type="common">Five-seeded plume-poppy</name>
    <name type="synonym">Bocconia cordata</name>
    <dbReference type="NCBI Taxonomy" id="56857"/>
    <lineage>
        <taxon>Eukaryota</taxon>
        <taxon>Viridiplantae</taxon>
        <taxon>Streptophyta</taxon>
        <taxon>Embryophyta</taxon>
        <taxon>Tracheophyta</taxon>
        <taxon>Spermatophyta</taxon>
        <taxon>Magnoliopsida</taxon>
        <taxon>Ranunculales</taxon>
        <taxon>Papaveraceae</taxon>
        <taxon>Papaveroideae</taxon>
        <taxon>Macleaya</taxon>
    </lineage>
</organism>
<dbReference type="PANTHER" id="PTHR12300">
    <property type="entry name" value="HVA22-LIKE PROTEINS"/>
    <property type="match status" value="1"/>
</dbReference>
<dbReference type="Proteomes" id="UP000195402">
    <property type="component" value="Unassembled WGS sequence"/>
</dbReference>
<dbReference type="InParanoid" id="A0A200R778"/>
<dbReference type="FunCoup" id="A0A200R778">
    <property type="interactions" value="1800"/>
</dbReference>
<evidence type="ECO:0000256" key="2">
    <source>
        <dbReference type="SAM" id="MobiDB-lite"/>
    </source>
</evidence>
<dbReference type="PANTHER" id="PTHR12300:SF107">
    <property type="entry name" value="HVA22-LIKE PROTEIN"/>
    <property type="match status" value="1"/>
</dbReference>
<dbReference type="OrthoDB" id="434647at2759"/>
<comment type="similarity">
    <text evidence="1">Belongs to the DP1 family.</text>
</comment>
<gene>
    <name evidence="3" type="ORF">BVC80_1831g130</name>
</gene>
<dbReference type="EMBL" id="MVGT01000435">
    <property type="protein sequence ID" value="OVA18584.1"/>
    <property type="molecule type" value="Genomic_DNA"/>
</dbReference>
<sequence>MMGSFFTRILVMVFGYAYPAYECFKAVEKNKLDIEQLRFWCQYWILAAMLTVFERVMDIFISWIPMYSEAKLAFFIYLWFPKTKGTTYIYDSFFRPYLAKHEMEIDRSLLELRARFSDITVMYWQKAISFGQTRVFEILQYVATQSTAKPNPTQRGAVTEQPSTVIPKRQPAPTALDKPQKPPSRTTSKDRNKEEIQENDPAQEAIPPPVLPDPPAKEAVLDNPQQPPSRTLSTPARMTVSDQPTKEDSSQSKQVEVEEMQIEANEIGKAPPVETEMEETLRATRVRLRKTRSAVNH</sequence>
<feature type="compositionally biased region" description="Polar residues" evidence="2">
    <location>
        <begin position="147"/>
        <end position="164"/>
    </location>
</feature>
<evidence type="ECO:0000256" key="1">
    <source>
        <dbReference type="RuleBase" id="RU362006"/>
    </source>
</evidence>
<comment type="subcellular location">
    <subcellularLocation>
        <location evidence="1">Membrane</location>
        <topology evidence="1">Multi-pass membrane protein</topology>
    </subcellularLocation>
</comment>
<dbReference type="Pfam" id="PF03134">
    <property type="entry name" value="TB2_DP1_HVA22"/>
    <property type="match status" value="1"/>
</dbReference>
<dbReference type="InterPro" id="IPR004345">
    <property type="entry name" value="TB2_DP1_HVA22"/>
</dbReference>
<evidence type="ECO:0000313" key="3">
    <source>
        <dbReference type="EMBL" id="OVA18584.1"/>
    </source>
</evidence>
<accession>A0A200R778</accession>
<dbReference type="GO" id="GO:0016020">
    <property type="term" value="C:membrane"/>
    <property type="evidence" value="ECO:0007669"/>
    <property type="project" value="UniProtKB-SubCell"/>
</dbReference>
<feature type="region of interest" description="Disordered" evidence="2">
    <location>
        <begin position="147"/>
        <end position="255"/>
    </location>
</feature>
<evidence type="ECO:0000313" key="4">
    <source>
        <dbReference type="Proteomes" id="UP000195402"/>
    </source>
</evidence>
<reference evidence="3 4" key="1">
    <citation type="journal article" date="2017" name="Mol. Plant">
        <title>The Genome of Medicinal Plant Macleaya cordata Provides New Insights into Benzylisoquinoline Alkaloids Metabolism.</title>
        <authorList>
            <person name="Liu X."/>
            <person name="Liu Y."/>
            <person name="Huang P."/>
            <person name="Ma Y."/>
            <person name="Qing Z."/>
            <person name="Tang Q."/>
            <person name="Cao H."/>
            <person name="Cheng P."/>
            <person name="Zheng Y."/>
            <person name="Yuan Z."/>
            <person name="Zhou Y."/>
            <person name="Liu J."/>
            <person name="Tang Z."/>
            <person name="Zhuo Y."/>
            <person name="Zhang Y."/>
            <person name="Yu L."/>
            <person name="Huang J."/>
            <person name="Yang P."/>
            <person name="Peng Q."/>
            <person name="Zhang J."/>
            <person name="Jiang W."/>
            <person name="Zhang Z."/>
            <person name="Lin K."/>
            <person name="Ro D.K."/>
            <person name="Chen X."/>
            <person name="Xiong X."/>
            <person name="Shang Y."/>
            <person name="Huang S."/>
            <person name="Zeng J."/>
        </authorList>
    </citation>
    <scope>NUCLEOTIDE SEQUENCE [LARGE SCALE GENOMIC DNA]</scope>
    <source>
        <strain evidence="4">cv. BLH2017</strain>
        <tissue evidence="3">Root</tissue>
    </source>
</reference>
<feature type="compositionally biased region" description="Basic and acidic residues" evidence="2">
    <location>
        <begin position="187"/>
        <end position="196"/>
    </location>
</feature>
<dbReference type="AlphaFoldDB" id="A0A200R778"/>
<keyword evidence="4" id="KW-1185">Reference proteome</keyword>
<dbReference type="OMA" id="GRANQVH"/>